<gene>
    <name evidence="6" type="ORF">Cni_G13323</name>
</gene>
<dbReference type="Gene3D" id="2.60.40.420">
    <property type="entry name" value="Cupredoxins - blue copper proteins"/>
    <property type="match status" value="3"/>
</dbReference>
<evidence type="ECO:0000256" key="2">
    <source>
        <dbReference type="SAM" id="SignalP"/>
    </source>
</evidence>
<proteinExistence type="inferred from homology"/>
<keyword evidence="7" id="KW-1185">Reference proteome</keyword>
<name>A0AAQ3KFA6_9LILI</name>
<dbReference type="GO" id="GO:0016491">
    <property type="term" value="F:oxidoreductase activity"/>
    <property type="evidence" value="ECO:0007669"/>
    <property type="project" value="InterPro"/>
</dbReference>
<dbReference type="InterPro" id="IPR045087">
    <property type="entry name" value="Cu-oxidase_fam"/>
</dbReference>
<feature type="signal peptide" evidence="2">
    <location>
        <begin position="1"/>
        <end position="20"/>
    </location>
</feature>
<dbReference type="InterPro" id="IPR011706">
    <property type="entry name" value="Cu-oxidase_C"/>
</dbReference>
<feature type="domain" description="Plastocyanin-like" evidence="3">
    <location>
        <begin position="156"/>
        <end position="300"/>
    </location>
</feature>
<keyword evidence="2" id="KW-0732">Signal</keyword>
<dbReference type="Pfam" id="PF07732">
    <property type="entry name" value="Cu-oxidase_3"/>
    <property type="match status" value="1"/>
</dbReference>
<dbReference type="Pfam" id="PF07731">
    <property type="entry name" value="Cu-oxidase_2"/>
    <property type="match status" value="1"/>
</dbReference>
<dbReference type="EMBL" id="CP136893">
    <property type="protein sequence ID" value="WOL04601.1"/>
    <property type="molecule type" value="Genomic_DNA"/>
</dbReference>
<comment type="similarity">
    <text evidence="1">Belongs to the multicopper oxidase family.</text>
</comment>
<organism evidence="6 7">
    <name type="scientific">Canna indica</name>
    <name type="common">Indian-shot</name>
    <dbReference type="NCBI Taxonomy" id="4628"/>
    <lineage>
        <taxon>Eukaryota</taxon>
        <taxon>Viridiplantae</taxon>
        <taxon>Streptophyta</taxon>
        <taxon>Embryophyta</taxon>
        <taxon>Tracheophyta</taxon>
        <taxon>Spermatophyta</taxon>
        <taxon>Magnoliopsida</taxon>
        <taxon>Liliopsida</taxon>
        <taxon>Zingiberales</taxon>
        <taxon>Cannaceae</taxon>
        <taxon>Canna</taxon>
    </lineage>
</organism>
<feature type="domain" description="Plastocyanin-like" evidence="4">
    <location>
        <begin position="381"/>
        <end position="519"/>
    </location>
</feature>
<dbReference type="PANTHER" id="PTHR11709:SF27">
    <property type="entry name" value="OS01G0816700 PROTEIN"/>
    <property type="match status" value="1"/>
</dbReference>
<evidence type="ECO:0000259" key="4">
    <source>
        <dbReference type="Pfam" id="PF07731"/>
    </source>
</evidence>
<accession>A0AAQ3KFA6</accession>
<evidence type="ECO:0000313" key="6">
    <source>
        <dbReference type="EMBL" id="WOL04601.1"/>
    </source>
</evidence>
<dbReference type="Pfam" id="PF00394">
    <property type="entry name" value="Cu-oxidase"/>
    <property type="match status" value="1"/>
</dbReference>
<feature type="domain" description="Plastocyanin-like" evidence="5">
    <location>
        <begin position="30"/>
        <end position="144"/>
    </location>
</feature>
<feature type="chain" id="PRO_5042919988" evidence="2">
    <location>
        <begin position="21"/>
        <end position="549"/>
    </location>
</feature>
<evidence type="ECO:0000259" key="5">
    <source>
        <dbReference type="Pfam" id="PF07732"/>
    </source>
</evidence>
<evidence type="ECO:0000259" key="3">
    <source>
        <dbReference type="Pfam" id="PF00394"/>
    </source>
</evidence>
<dbReference type="InterPro" id="IPR001117">
    <property type="entry name" value="Cu-oxidase_2nd"/>
</dbReference>
<sequence length="549" mass="61135">MSRVAIFVLLSLLGLATVGAEDPYLFFTWNVTYGTISPFGVPQQVILINDQFPGPNINCSSNNNIVVNVFNNLDEPFLFTWNGIQQRKNSWQDGMAGTNCPILPGQNFTYKFQVKDQIGSFFYFPSLGMHRAAGGFGGLRINSRLLIPVPFADPADDYTVLIGDWYTKSHKILAGLLDAGRTIGNPSGILINGRAGKDASGKDEEPLFTMEAGKTYRYRICNVGMKVSLNFRIQNHLMKLVEVEGSHTVQNDYESLDVHVGQCLSVLVTADQEAKDYYMVASTRLTKYMRVATGVIRYAGSSIPPSPELPPAPVGWAWSFNQWRSFRWNLTASAARPNPQGSYHYGSINITRTIKLVSSVGLVNGKRRFALNGVSHVDTATPLKLAEYYGIADKVFKYDSISDDPESNTPVTIAPNVLSATFRDYIEIILENPERSIQSYHLDGYSFFAAGMGFGKWTPESRKTYNLLDAVSRHTIHVYPRSWSAIMTTFDNAGMWNLRSAIWDRNYLGQQLYMSVVSPARSLRDEYSMPDSSLVCGEVAGMPKPPPYV</sequence>
<dbReference type="InterPro" id="IPR008972">
    <property type="entry name" value="Cupredoxin"/>
</dbReference>
<evidence type="ECO:0000256" key="1">
    <source>
        <dbReference type="ARBA" id="ARBA00010609"/>
    </source>
</evidence>
<dbReference type="AlphaFoldDB" id="A0AAQ3KFA6"/>
<dbReference type="SUPFAM" id="SSF49503">
    <property type="entry name" value="Cupredoxins"/>
    <property type="match status" value="3"/>
</dbReference>
<evidence type="ECO:0000313" key="7">
    <source>
        <dbReference type="Proteomes" id="UP001327560"/>
    </source>
</evidence>
<reference evidence="6 7" key="1">
    <citation type="submission" date="2023-10" db="EMBL/GenBank/DDBJ databases">
        <title>Chromosome-scale genome assembly provides insights into flower coloration mechanisms of Canna indica.</title>
        <authorList>
            <person name="Li C."/>
        </authorList>
    </citation>
    <scope>NUCLEOTIDE SEQUENCE [LARGE SCALE GENOMIC DNA]</scope>
    <source>
        <tissue evidence="6">Flower</tissue>
    </source>
</reference>
<dbReference type="Proteomes" id="UP001327560">
    <property type="component" value="Chromosome 4"/>
</dbReference>
<protein>
    <submittedName>
        <fullName evidence="6">L-ascorbate oxidase</fullName>
    </submittedName>
</protein>
<dbReference type="GO" id="GO:0005507">
    <property type="term" value="F:copper ion binding"/>
    <property type="evidence" value="ECO:0007669"/>
    <property type="project" value="InterPro"/>
</dbReference>
<dbReference type="InterPro" id="IPR011707">
    <property type="entry name" value="Cu-oxidase-like_N"/>
</dbReference>
<dbReference type="PANTHER" id="PTHR11709">
    <property type="entry name" value="MULTI-COPPER OXIDASE"/>
    <property type="match status" value="1"/>
</dbReference>